<accession>A0A3T0KSE7</accession>
<dbReference type="KEGG" id="pasa:BAOM_2619"/>
<dbReference type="AlphaFoldDB" id="A0A3T0KSE7"/>
<dbReference type="EMBL" id="CP026095">
    <property type="protein sequence ID" value="AZV43228.1"/>
    <property type="molecule type" value="Genomic_DNA"/>
</dbReference>
<evidence type="ECO:0000313" key="1">
    <source>
        <dbReference type="EMBL" id="AZV43228.1"/>
    </source>
</evidence>
<gene>
    <name evidence="1" type="ORF">BAOM_2619</name>
</gene>
<evidence type="ECO:0000313" key="2">
    <source>
        <dbReference type="Proteomes" id="UP000283095"/>
    </source>
</evidence>
<name>A0A3T0KSE7_9BACI</name>
<dbReference type="Proteomes" id="UP000283095">
    <property type="component" value="Chromosome"/>
</dbReference>
<protein>
    <submittedName>
        <fullName evidence="1">Uncharacterized protein</fullName>
    </submittedName>
</protein>
<organism evidence="1 2">
    <name type="scientific">Peribacillus asahii</name>
    <dbReference type="NCBI Taxonomy" id="228899"/>
    <lineage>
        <taxon>Bacteria</taxon>
        <taxon>Bacillati</taxon>
        <taxon>Bacillota</taxon>
        <taxon>Bacilli</taxon>
        <taxon>Bacillales</taxon>
        <taxon>Bacillaceae</taxon>
        <taxon>Peribacillus</taxon>
    </lineage>
</organism>
<proteinExistence type="predicted"/>
<reference evidence="1 2" key="1">
    <citation type="submission" date="2018-01" db="EMBL/GenBank/DDBJ databases">
        <title>Bacillus asahii Genome sequencing and assembly.</title>
        <authorList>
            <person name="Jiang H."/>
            <person name="Feng Y."/>
            <person name="Zhao F."/>
            <person name="Lin X."/>
        </authorList>
    </citation>
    <scope>NUCLEOTIDE SEQUENCE [LARGE SCALE GENOMIC DNA]</scope>
    <source>
        <strain evidence="1 2">OM18</strain>
    </source>
</reference>
<sequence length="37" mass="4424">MRKRRMDYAIYKGEDLIFIGKTDECAKYLGVKPKTVW</sequence>